<dbReference type="AlphaFoldDB" id="A0A5J4V0W1"/>
<proteinExistence type="predicted"/>
<comment type="caution">
    <text evidence="4">The sequence shown here is derived from an EMBL/GenBank/DDBJ whole genome shotgun (WGS) entry which is preliminary data.</text>
</comment>
<dbReference type="SMART" id="SM00884">
    <property type="entry name" value="Cullin_Nedd8"/>
    <property type="match status" value="1"/>
</dbReference>
<evidence type="ECO:0000313" key="4">
    <source>
        <dbReference type="EMBL" id="KAA6376237.1"/>
    </source>
</evidence>
<name>A0A5J4V0W1_9EUKA</name>
<dbReference type="EMBL" id="SNRW01010671">
    <property type="protein sequence ID" value="KAA6376237.1"/>
    <property type="molecule type" value="Genomic_DNA"/>
</dbReference>
<keyword evidence="1" id="KW-1017">Isopeptide bond</keyword>
<reference evidence="4 5" key="1">
    <citation type="submission" date="2019-03" db="EMBL/GenBank/DDBJ databases">
        <title>Single cell metagenomics reveals metabolic interactions within the superorganism composed of flagellate Streblomastix strix and complex community of Bacteroidetes bacteria on its surface.</title>
        <authorList>
            <person name="Treitli S.C."/>
            <person name="Kolisko M."/>
            <person name="Husnik F."/>
            <person name="Keeling P."/>
            <person name="Hampl V."/>
        </authorList>
    </citation>
    <scope>NUCLEOTIDE SEQUENCE [LARGE SCALE GENOMIC DNA]</scope>
    <source>
        <strain evidence="4">ST1C</strain>
    </source>
</reference>
<dbReference type="Gene3D" id="1.10.10.10">
    <property type="entry name" value="Winged helix-like DNA-binding domain superfamily/Winged helix DNA-binding domain"/>
    <property type="match status" value="1"/>
</dbReference>
<organism evidence="4 5">
    <name type="scientific">Streblomastix strix</name>
    <dbReference type="NCBI Taxonomy" id="222440"/>
    <lineage>
        <taxon>Eukaryota</taxon>
        <taxon>Metamonada</taxon>
        <taxon>Preaxostyla</taxon>
        <taxon>Oxymonadida</taxon>
        <taxon>Streblomastigidae</taxon>
        <taxon>Streblomastix</taxon>
    </lineage>
</organism>
<protein>
    <recommendedName>
        <fullName evidence="3">Cullin neddylation domain-containing protein</fullName>
    </recommendedName>
</protein>
<dbReference type="Pfam" id="PF10557">
    <property type="entry name" value="Cullin_Nedd8"/>
    <property type="match status" value="1"/>
</dbReference>
<dbReference type="InterPro" id="IPR045093">
    <property type="entry name" value="Cullin"/>
</dbReference>
<dbReference type="InterPro" id="IPR036388">
    <property type="entry name" value="WH-like_DNA-bd_sf"/>
</dbReference>
<dbReference type="InterPro" id="IPR036390">
    <property type="entry name" value="WH_DNA-bd_sf"/>
</dbReference>
<dbReference type="InterPro" id="IPR019559">
    <property type="entry name" value="Cullin_neddylation_domain"/>
</dbReference>
<gene>
    <name evidence="4" type="ORF">EZS28_028238</name>
</gene>
<evidence type="ECO:0000256" key="1">
    <source>
        <dbReference type="ARBA" id="ARBA00022499"/>
    </source>
</evidence>
<sequence>MHLILVQYEPKKRRFRAVAPLSLSQKESNQLQENVDIERNTQLDAAIVRIMKAKRVIKHPQLMSEVMNQIHLFSPTSYEIKSRIENLISRDYLRRSERDIAIIEYVA</sequence>
<evidence type="ECO:0000313" key="5">
    <source>
        <dbReference type="Proteomes" id="UP000324800"/>
    </source>
</evidence>
<feature type="domain" description="Cullin neddylation" evidence="3">
    <location>
        <begin position="35"/>
        <end position="101"/>
    </location>
</feature>
<accession>A0A5J4V0W1</accession>
<dbReference type="OrthoDB" id="27073at2759"/>
<dbReference type="SUPFAM" id="SSF46785">
    <property type="entry name" value="Winged helix' DNA-binding domain"/>
    <property type="match status" value="1"/>
</dbReference>
<evidence type="ECO:0000259" key="3">
    <source>
        <dbReference type="SMART" id="SM00884"/>
    </source>
</evidence>
<keyword evidence="2" id="KW-0832">Ubl conjugation</keyword>
<dbReference type="Proteomes" id="UP000324800">
    <property type="component" value="Unassembled WGS sequence"/>
</dbReference>
<evidence type="ECO:0000256" key="2">
    <source>
        <dbReference type="ARBA" id="ARBA00022843"/>
    </source>
</evidence>
<dbReference type="PANTHER" id="PTHR11932">
    <property type="entry name" value="CULLIN"/>
    <property type="match status" value="1"/>
</dbReference>
<dbReference type="FunFam" id="1.10.10.10:FF:000014">
    <property type="entry name" value="Cullin 1"/>
    <property type="match status" value="1"/>
</dbReference>